<accession>A0AAD7EC55</accession>
<sequence>MVAWVVLWFPGSTRNETVLVLNLSWFVIALGNIHTSRISRETKGRLSSWLRVKPKPLSKGTLPKLKPTQPVGEAERLVARDTNRRYRMGNGNSIDSTGLYMEAEPDSSEGYTQIHEPVFHAKNANFLQNWYRKTTPKVIGLDPS</sequence>
<reference evidence="1" key="1">
    <citation type="submission" date="2023-03" db="EMBL/GenBank/DDBJ databases">
        <title>Massive genome expansion in bonnet fungi (Mycena s.s.) driven by repeated elements and novel gene families across ecological guilds.</title>
        <authorList>
            <consortium name="Lawrence Berkeley National Laboratory"/>
            <person name="Harder C.B."/>
            <person name="Miyauchi S."/>
            <person name="Viragh M."/>
            <person name="Kuo A."/>
            <person name="Thoen E."/>
            <person name="Andreopoulos B."/>
            <person name="Lu D."/>
            <person name="Skrede I."/>
            <person name="Drula E."/>
            <person name="Henrissat B."/>
            <person name="Morin E."/>
            <person name="Kohler A."/>
            <person name="Barry K."/>
            <person name="LaButti K."/>
            <person name="Morin E."/>
            <person name="Salamov A."/>
            <person name="Lipzen A."/>
            <person name="Mereny Z."/>
            <person name="Hegedus B."/>
            <person name="Baldrian P."/>
            <person name="Stursova M."/>
            <person name="Weitz H."/>
            <person name="Taylor A."/>
            <person name="Grigoriev I.V."/>
            <person name="Nagy L.G."/>
            <person name="Martin F."/>
            <person name="Kauserud H."/>
        </authorList>
    </citation>
    <scope>NUCLEOTIDE SEQUENCE</scope>
    <source>
        <strain evidence="1">CBHHK002</strain>
    </source>
</reference>
<dbReference type="AlphaFoldDB" id="A0AAD7EC55"/>
<evidence type="ECO:0000313" key="2">
    <source>
        <dbReference type="Proteomes" id="UP001218218"/>
    </source>
</evidence>
<comment type="caution">
    <text evidence="1">The sequence shown here is derived from an EMBL/GenBank/DDBJ whole genome shotgun (WGS) entry which is preliminary data.</text>
</comment>
<organism evidence="1 2">
    <name type="scientific">Mycena albidolilacea</name>
    <dbReference type="NCBI Taxonomy" id="1033008"/>
    <lineage>
        <taxon>Eukaryota</taxon>
        <taxon>Fungi</taxon>
        <taxon>Dikarya</taxon>
        <taxon>Basidiomycota</taxon>
        <taxon>Agaricomycotina</taxon>
        <taxon>Agaricomycetes</taxon>
        <taxon>Agaricomycetidae</taxon>
        <taxon>Agaricales</taxon>
        <taxon>Marasmiineae</taxon>
        <taxon>Mycenaceae</taxon>
        <taxon>Mycena</taxon>
    </lineage>
</organism>
<keyword evidence="2" id="KW-1185">Reference proteome</keyword>
<dbReference type="Proteomes" id="UP001218218">
    <property type="component" value="Unassembled WGS sequence"/>
</dbReference>
<proteinExistence type="predicted"/>
<evidence type="ECO:0000313" key="1">
    <source>
        <dbReference type="EMBL" id="KAJ7310830.1"/>
    </source>
</evidence>
<dbReference type="EMBL" id="JARIHO010000077">
    <property type="protein sequence ID" value="KAJ7310830.1"/>
    <property type="molecule type" value="Genomic_DNA"/>
</dbReference>
<gene>
    <name evidence="1" type="ORF">DFH08DRAFT_822929</name>
</gene>
<protein>
    <submittedName>
        <fullName evidence="1">Uncharacterized protein</fullName>
    </submittedName>
</protein>
<name>A0AAD7EC55_9AGAR</name>